<organism evidence="3 4">
    <name type="scientific">Endocarpon pusillum</name>
    <dbReference type="NCBI Taxonomy" id="364733"/>
    <lineage>
        <taxon>Eukaryota</taxon>
        <taxon>Fungi</taxon>
        <taxon>Dikarya</taxon>
        <taxon>Ascomycota</taxon>
        <taxon>Pezizomycotina</taxon>
        <taxon>Eurotiomycetes</taxon>
        <taxon>Chaetothyriomycetidae</taxon>
        <taxon>Verrucariales</taxon>
        <taxon>Verrucariaceae</taxon>
        <taxon>Endocarpon</taxon>
    </lineage>
</organism>
<gene>
    <name evidence="3" type="ORF">GJ744_005033</name>
</gene>
<keyword evidence="4" id="KW-1185">Reference proteome</keyword>
<sequence length="129" mass="15174">MEDRKTNEDGDGSIRKPTEEEWEANKGNISLFYSYQNLPFTEVLKVMEKLGFVATERMYKDKLNKWKMGKNASRQDWLAFARLYQCRTAGTSETSIQIYNKIRRIQDLKKYLKSHDEQEDAFFAEAIAS</sequence>
<dbReference type="InterPro" id="IPR025676">
    <property type="entry name" value="Clr5_dom"/>
</dbReference>
<protein>
    <recommendedName>
        <fullName evidence="2">Clr5 domain-containing protein</fullName>
    </recommendedName>
</protein>
<dbReference type="OrthoDB" id="4156601at2759"/>
<feature type="region of interest" description="Disordered" evidence="1">
    <location>
        <begin position="1"/>
        <end position="21"/>
    </location>
</feature>
<evidence type="ECO:0000313" key="4">
    <source>
        <dbReference type="Proteomes" id="UP000606974"/>
    </source>
</evidence>
<evidence type="ECO:0000259" key="2">
    <source>
        <dbReference type="Pfam" id="PF14420"/>
    </source>
</evidence>
<feature type="domain" description="Clr5" evidence="2">
    <location>
        <begin position="19"/>
        <end position="70"/>
    </location>
</feature>
<comment type="caution">
    <text evidence="3">The sequence shown here is derived from an EMBL/GenBank/DDBJ whole genome shotgun (WGS) entry which is preliminary data.</text>
</comment>
<name>A0A8H7E1A5_9EURO</name>
<proteinExistence type="predicted"/>
<evidence type="ECO:0000313" key="3">
    <source>
        <dbReference type="EMBL" id="KAF7502796.1"/>
    </source>
</evidence>
<evidence type="ECO:0000256" key="1">
    <source>
        <dbReference type="SAM" id="MobiDB-lite"/>
    </source>
</evidence>
<feature type="compositionally biased region" description="Basic and acidic residues" evidence="1">
    <location>
        <begin position="1"/>
        <end position="19"/>
    </location>
</feature>
<dbReference type="EMBL" id="JAACFV010000218">
    <property type="protein sequence ID" value="KAF7502796.1"/>
    <property type="molecule type" value="Genomic_DNA"/>
</dbReference>
<dbReference type="Proteomes" id="UP000606974">
    <property type="component" value="Unassembled WGS sequence"/>
</dbReference>
<dbReference type="Pfam" id="PF14420">
    <property type="entry name" value="Clr5"/>
    <property type="match status" value="1"/>
</dbReference>
<dbReference type="AlphaFoldDB" id="A0A8H7E1A5"/>
<reference evidence="3" key="1">
    <citation type="submission" date="2020-02" db="EMBL/GenBank/DDBJ databases">
        <authorList>
            <person name="Palmer J.M."/>
        </authorList>
    </citation>
    <scope>NUCLEOTIDE SEQUENCE</scope>
    <source>
        <strain evidence="3">EPUS1.4</strain>
        <tissue evidence="3">Thallus</tissue>
    </source>
</reference>
<accession>A0A8H7E1A5</accession>